<proteinExistence type="predicted"/>
<feature type="domain" description="Nudix hydrolase" evidence="4">
    <location>
        <begin position="3"/>
        <end position="129"/>
    </location>
</feature>
<keyword evidence="2" id="KW-0378">Hydrolase</keyword>
<dbReference type="PANTHER" id="PTHR43046:SF12">
    <property type="entry name" value="GDP-MANNOSE MANNOSYL HYDROLASE"/>
    <property type="match status" value="1"/>
</dbReference>
<name>A0A143HFR4_9BACL</name>
<dbReference type="Gene3D" id="3.90.79.10">
    <property type="entry name" value="Nucleoside Triphosphate Pyrophosphohydrolase"/>
    <property type="match status" value="1"/>
</dbReference>
<accession>A0A143HFR4</accession>
<dbReference type="InterPro" id="IPR020476">
    <property type="entry name" value="Nudix_hydrolase"/>
</dbReference>
<dbReference type="PRINTS" id="PR00502">
    <property type="entry name" value="NUDIXFAMILY"/>
</dbReference>
<dbReference type="Proteomes" id="UP000076021">
    <property type="component" value="Chromosome"/>
</dbReference>
<reference evidence="6" key="2">
    <citation type="submission" date="2016-03" db="EMBL/GenBank/DDBJ databases">
        <authorList>
            <person name="Ploux O."/>
        </authorList>
    </citation>
    <scope>NUCLEOTIDE SEQUENCE [LARGE SCALE GENOMIC DNA]</scope>
    <source>
        <strain evidence="6">PP9</strain>
    </source>
</reference>
<comment type="cofactor">
    <cofactor evidence="1">
        <name>Mg(2+)</name>
        <dbReference type="ChEBI" id="CHEBI:18420"/>
    </cofactor>
</comment>
<dbReference type="InterPro" id="IPR015797">
    <property type="entry name" value="NUDIX_hydrolase-like_dom_sf"/>
</dbReference>
<dbReference type="PANTHER" id="PTHR43046">
    <property type="entry name" value="GDP-MANNOSE MANNOSYL HYDROLASE"/>
    <property type="match status" value="1"/>
</dbReference>
<organism evidence="5 6">
    <name type="scientific">Rummeliibacillus stabekisii</name>
    <dbReference type="NCBI Taxonomy" id="241244"/>
    <lineage>
        <taxon>Bacteria</taxon>
        <taxon>Bacillati</taxon>
        <taxon>Bacillota</taxon>
        <taxon>Bacilli</taxon>
        <taxon>Bacillales</taxon>
        <taxon>Caryophanaceae</taxon>
        <taxon>Rummeliibacillus</taxon>
    </lineage>
</organism>
<dbReference type="EMBL" id="CP014806">
    <property type="protein sequence ID" value="AMX00573.1"/>
    <property type="molecule type" value="Genomic_DNA"/>
</dbReference>
<gene>
    <name evidence="5" type="ORF">ATY39_14805</name>
</gene>
<dbReference type="CDD" id="cd18875">
    <property type="entry name" value="NUDIX_Hydrolase"/>
    <property type="match status" value="1"/>
</dbReference>
<sequence length="151" mass="17601">MTRTTLTNMCMIYDKENNKVLVLDRIKSWKGISFPGGKVEDGESLIDSTIREIKEETGLTISNLEACGIIYLYNDETGEKYFVFNYRTEDFSGTLLDRTDEGRIFWVDTEELPKLNFAEGMKERLPMFLEKQYSEGFGIWNEQGSSQFKWQ</sequence>
<dbReference type="AlphaFoldDB" id="A0A143HFR4"/>
<evidence type="ECO:0000313" key="5">
    <source>
        <dbReference type="EMBL" id="AMX00573.1"/>
    </source>
</evidence>
<dbReference type="GO" id="GO:0016787">
    <property type="term" value="F:hydrolase activity"/>
    <property type="evidence" value="ECO:0007669"/>
    <property type="project" value="UniProtKB-KW"/>
</dbReference>
<dbReference type="STRING" id="241244.ATY39_14805"/>
<dbReference type="Pfam" id="PF00293">
    <property type="entry name" value="NUDIX"/>
    <property type="match status" value="1"/>
</dbReference>
<evidence type="ECO:0000256" key="1">
    <source>
        <dbReference type="ARBA" id="ARBA00001946"/>
    </source>
</evidence>
<dbReference type="PROSITE" id="PS51462">
    <property type="entry name" value="NUDIX"/>
    <property type="match status" value="1"/>
</dbReference>
<evidence type="ECO:0000256" key="2">
    <source>
        <dbReference type="ARBA" id="ARBA00022801"/>
    </source>
</evidence>
<dbReference type="InterPro" id="IPR000086">
    <property type="entry name" value="NUDIX_hydrolase_dom"/>
</dbReference>
<keyword evidence="6" id="KW-1185">Reference proteome</keyword>
<dbReference type="RefSeq" id="WP_066791087.1">
    <property type="nucleotide sequence ID" value="NZ_CP014806.1"/>
</dbReference>
<evidence type="ECO:0000259" key="4">
    <source>
        <dbReference type="PROSITE" id="PS51462"/>
    </source>
</evidence>
<evidence type="ECO:0000256" key="3">
    <source>
        <dbReference type="ARBA" id="ARBA00022842"/>
    </source>
</evidence>
<reference evidence="5 6" key="1">
    <citation type="journal article" date="2016" name="Genome Announc.">
        <title>Whole-Genome Sequence of Rummeliibacillus stabekisii Strain PP9 Isolated from Antarctic Soil.</title>
        <authorList>
            <person name="da Mota F.F."/>
            <person name="Vollu R.E."/>
            <person name="Jurelevicius D."/>
            <person name="Seldin L."/>
        </authorList>
    </citation>
    <scope>NUCLEOTIDE SEQUENCE [LARGE SCALE GENOMIC DNA]</scope>
    <source>
        <strain evidence="5 6">PP9</strain>
    </source>
</reference>
<evidence type="ECO:0000313" key="6">
    <source>
        <dbReference type="Proteomes" id="UP000076021"/>
    </source>
</evidence>
<protein>
    <submittedName>
        <fullName evidence="5">DNA mismatch repair protein MutT</fullName>
    </submittedName>
</protein>
<dbReference type="SUPFAM" id="SSF55811">
    <property type="entry name" value="Nudix"/>
    <property type="match status" value="1"/>
</dbReference>
<dbReference type="OrthoDB" id="9008185at2"/>
<dbReference type="KEGG" id="rst:ATY39_14805"/>
<keyword evidence="3" id="KW-0460">Magnesium</keyword>